<dbReference type="GO" id="GO:0043657">
    <property type="term" value="C:host cell"/>
    <property type="evidence" value="ECO:0007669"/>
    <property type="project" value="UniProtKB-SubCell"/>
</dbReference>
<evidence type="ECO:0000313" key="7">
    <source>
        <dbReference type="Proteomes" id="UP001259832"/>
    </source>
</evidence>
<keyword evidence="3" id="KW-0964">Secreted</keyword>
<dbReference type="GO" id="GO:0005576">
    <property type="term" value="C:extracellular region"/>
    <property type="evidence" value="ECO:0007669"/>
    <property type="project" value="UniProtKB-SubCell"/>
</dbReference>
<gene>
    <name evidence="6" type="ORF">P3T76_001070</name>
</gene>
<evidence type="ECO:0000259" key="5">
    <source>
        <dbReference type="Pfam" id="PF20147"/>
    </source>
</evidence>
<organism evidence="6 7">
    <name type="scientific">Phytophthora citrophthora</name>
    <dbReference type="NCBI Taxonomy" id="4793"/>
    <lineage>
        <taxon>Eukaryota</taxon>
        <taxon>Sar</taxon>
        <taxon>Stramenopiles</taxon>
        <taxon>Oomycota</taxon>
        <taxon>Peronosporomycetes</taxon>
        <taxon>Peronosporales</taxon>
        <taxon>Peronosporaceae</taxon>
        <taxon>Phytophthora</taxon>
    </lineage>
</organism>
<comment type="subcellular location">
    <subcellularLocation>
        <location evidence="1">Host cell</location>
    </subcellularLocation>
    <subcellularLocation>
        <location evidence="2">Secreted</location>
    </subcellularLocation>
</comment>
<dbReference type="InterPro" id="IPR045379">
    <property type="entry name" value="Crinkler_N"/>
</dbReference>
<dbReference type="AlphaFoldDB" id="A0AAD9LRI4"/>
<dbReference type="EMBL" id="JASMQC010000002">
    <property type="protein sequence ID" value="KAK1947060.1"/>
    <property type="molecule type" value="Genomic_DNA"/>
</dbReference>
<feature type="region of interest" description="Disordered" evidence="4">
    <location>
        <begin position="509"/>
        <end position="530"/>
    </location>
</feature>
<evidence type="ECO:0000256" key="4">
    <source>
        <dbReference type="SAM" id="MobiDB-lite"/>
    </source>
</evidence>
<dbReference type="Proteomes" id="UP001259832">
    <property type="component" value="Unassembled WGS sequence"/>
</dbReference>
<sequence>MNLDPGAAFEVQIDGKASLRNVDANDLVLFLAKKEKGEGAWLTVEDVATLHNDLVYQNYKLMKSTLPPENDENFGEDFKPGEGQVHVLVKVPLSDSERQWEELLRSLSWKDTIRLCSSRGSTWEYQGKSELWSRWSVITTPGKGGSEDKQSHTLHLVMSGPATGKSRMLDEMKGLMYEAAVRSEDQTLIDRMEKSYVFRVTFENGTQETGSLFNPDIPELNISYRMLYQLSSGSKRFGRFSFHLKRSDNHTDLDEHITRAVTTWQPFERFVGFYRKIKSIAFHDTPILLSKFHVGARFGKSNGVSSVTISECGNVKISKMDTIIINGANSQAGDLFMGIELTTFGGQQCSGAVLLNVTAVNPIARRAPRRPCDGGPSRHSPHKIELTVNFTAMNFDDYETSTSFADSFVRWPLRDCSGVHDPLPENEMASRFARWSRTRSKPVTKTLSTAFVLRWNAETGPQFRWLIEAREEAHERLSVTDTAARVCKLSWRQIGSAATPITWRVVRSAASTGSRDRRSESGPATDGARVVPLPGELAAVGG</sequence>
<proteinExistence type="predicted"/>
<dbReference type="Pfam" id="PF20147">
    <property type="entry name" value="Crinkler"/>
    <property type="match status" value="1"/>
</dbReference>
<feature type="domain" description="Crinkler effector protein N-terminal" evidence="5">
    <location>
        <begin position="16"/>
        <end position="90"/>
    </location>
</feature>
<accession>A0AAD9LRI4</accession>
<evidence type="ECO:0000256" key="2">
    <source>
        <dbReference type="ARBA" id="ARBA00004613"/>
    </source>
</evidence>
<comment type="caution">
    <text evidence="6">The sequence shown here is derived from an EMBL/GenBank/DDBJ whole genome shotgun (WGS) entry which is preliminary data.</text>
</comment>
<name>A0AAD9LRI4_9STRA</name>
<evidence type="ECO:0000256" key="3">
    <source>
        <dbReference type="ARBA" id="ARBA00022525"/>
    </source>
</evidence>
<keyword evidence="7" id="KW-1185">Reference proteome</keyword>
<protein>
    <recommendedName>
        <fullName evidence="5">Crinkler effector protein N-terminal domain-containing protein</fullName>
    </recommendedName>
</protein>
<evidence type="ECO:0000256" key="1">
    <source>
        <dbReference type="ARBA" id="ARBA00004340"/>
    </source>
</evidence>
<evidence type="ECO:0000313" key="6">
    <source>
        <dbReference type="EMBL" id="KAK1947060.1"/>
    </source>
</evidence>
<reference evidence="6" key="1">
    <citation type="submission" date="2023-08" db="EMBL/GenBank/DDBJ databases">
        <title>Reference Genome Resource for the Citrus Pathogen Phytophthora citrophthora.</title>
        <authorList>
            <person name="Moller H."/>
            <person name="Coetzee B."/>
            <person name="Rose L.J."/>
            <person name="Van Niekerk J.M."/>
        </authorList>
    </citation>
    <scope>NUCLEOTIDE SEQUENCE</scope>
    <source>
        <strain evidence="6">STE-U-9442</strain>
    </source>
</reference>